<name>A0AAD7JC39_9AGAR</name>
<dbReference type="AlphaFoldDB" id="A0AAD7JC39"/>
<dbReference type="Proteomes" id="UP001215598">
    <property type="component" value="Unassembled WGS sequence"/>
</dbReference>
<proteinExistence type="predicted"/>
<dbReference type="SUPFAM" id="SSF49785">
    <property type="entry name" value="Galactose-binding domain-like"/>
    <property type="match status" value="1"/>
</dbReference>
<protein>
    <submittedName>
        <fullName evidence="2">Uncharacterized protein</fullName>
    </submittedName>
</protein>
<organism evidence="2 3">
    <name type="scientific">Mycena metata</name>
    <dbReference type="NCBI Taxonomy" id="1033252"/>
    <lineage>
        <taxon>Eukaryota</taxon>
        <taxon>Fungi</taxon>
        <taxon>Dikarya</taxon>
        <taxon>Basidiomycota</taxon>
        <taxon>Agaricomycotina</taxon>
        <taxon>Agaricomycetes</taxon>
        <taxon>Agaricomycetidae</taxon>
        <taxon>Agaricales</taxon>
        <taxon>Marasmiineae</taxon>
        <taxon>Mycenaceae</taxon>
        <taxon>Mycena</taxon>
    </lineage>
</organism>
<evidence type="ECO:0000313" key="2">
    <source>
        <dbReference type="EMBL" id="KAJ7761724.1"/>
    </source>
</evidence>
<feature type="signal peptide" evidence="1">
    <location>
        <begin position="1"/>
        <end position="23"/>
    </location>
</feature>
<dbReference type="EMBL" id="JARKIB010000034">
    <property type="protein sequence ID" value="KAJ7761724.1"/>
    <property type="molecule type" value="Genomic_DNA"/>
</dbReference>
<sequence>MIQSYLFSVVSLLVAGASLTVTAANVSRTSDITSALSLSASKWIWNSAAATAGAQYTNFQLYVNGDYVGTGDRPRFGHRFCVDLLPSLNVFAVNGSTTLSGPLDGGLAAIILLTYSGTIADTLVTDSSWRTKGPPPPGWETLAFDDTTWPVATVVGSYGIAPWDTVVVNIPADPPMITLLSQWVWTDVISTTAFLPASSRVFRRTFTPAPGQVPATATILISADNTYTLYVNGVTIGSGANYKVAQKYTVTFATAPSEVVLAVLATNIPTGAAGLLVAMEVNMVPSGRTSCTAGSFLITDALWKSTKDNIPDGFEQPGFDDSAWPAVVSETTYPGAPWNTLTIETVATPVTV</sequence>
<keyword evidence="3" id="KW-1185">Reference proteome</keyword>
<keyword evidence="1" id="KW-0732">Signal</keyword>
<evidence type="ECO:0000313" key="3">
    <source>
        <dbReference type="Proteomes" id="UP001215598"/>
    </source>
</evidence>
<feature type="chain" id="PRO_5041953951" evidence="1">
    <location>
        <begin position="24"/>
        <end position="352"/>
    </location>
</feature>
<accession>A0AAD7JC39</accession>
<dbReference type="InterPro" id="IPR008979">
    <property type="entry name" value="Galactose-bd-like_sf"/>
</dbReference>
<reference evidence="2" key="1">
    <citation type="submission" date="2023-03" db="EMBL/GenBank/DDBJ databases">
        <title>Massive genome expansion in bonnet fungi (Mycena s.s.) driven by repeated elements and novel gene families across ecological guilds.</title>
        <authorList>
            <consortium name="Lawrence Berkeley National Laboratory"/>
            <person name="Harder C.B."/>
            <person name="Miyauchi S."/>
            <person name="Viragh M."/>
            <person name="Kuo A."/>
            <person name="Thoen E."/>
            <person name="Andreopoulos B."/>
            <person name="Lu D."/>
            <person name="Skrede I."/>
            <person name="Drula E."/>
            <person name="Henrissat B."/>
            <person name="Morin E."/>
            <person name="Kohler A."/>
            <person name="Barry K."/>
            <person name="LaButti K."/>
            <person name="Morin E."/>
            <person name="Salamov A."/>
            <person name="Lipzen A."/>
            <person name="Mereny Z."/>
            <person name="Hegedus B."/>
            <person name="Baldrian P."/>
            <person name="Stursova M."/>
            <person name="Weitz H."/>
            <person name="Taylor A."/>
            <person name="Grigoriev I.V."/>
            <person name="Nagy L.G."/>
            <person name="Martin F."/>
            <person name="Kauserud H."/>
        </authorList>
    </citation>
    <scope>NUCLEOTIDE SEQUENCE</scope>
    <source>
        <strain evidence="2">CBHHK182m</strain>
    </source>
</reference>
<comment type="caution">
    <text evidence="2">The sequence shown here is derived from an EMBL/GenBank/DDBJ whole genome shotgun (WGS) entry which is preliminary data.</text>
</comment>
<dbReference type="Gene3D" id="2.60.120.260">
    <property type="entry name" value="Galactose-binding domain-like"/>
    <property type="match status" value="2"/>
</dbReference>
<gene>
    <name evidence="2" type="ORF">B0H16DRAFT_1688367</name>
</gene>
<evidence type="ECO:0000256" key="1">
    <source>
        <dbReference type="SAM" id="SignalP"/>
    </source>
</evidence>